<evidence type="ECO:0000313" key="18">
    <source>
        <dbReference type="Proteomes" id="UP000276349"/>
    </source>
</evidence>
<evidence type="ECO:0000256" key="2">
    <source>
        <dbReference type="ARBA" id="ARBA00004651"/>
    </source>
</evidence>
<dbReference type="EMBL" id="RXNR01000013">
    <property type="protein sequence ID" value="RTQ94116.1"/>
    <property type="molecule type" value="Genomic_DNA"/>
</dbReference>
<dbReference type="OrthoDB" id="9792686at2"/>
<evidence type="ECO:0000256" key="8">
    <source>
        <dbReference type="ARBA" id="ARBA00022741"/>
    </source>
</evidence>
<dbReference type="SUPFAM" id="SSF103190">
    <property type="entry name" value="Sensory domain-like"/>
    <property type="match status" value="1"/>
</dbReference>
<dbReference type="Gene3D" id="1.10.287.130">
    <property type="match status" value="1"/>
</dbReference>
<dbReference type="InterPro" id="IPR036890">
    <property type="entry name" value="HATPase_C_sf"/>
</dbReference>
<dbReference type="RefSeq" id="WP_126293585.1">
    <property type="nucleotide sequence ID" value="NZ_CP155468.1"/>
</dbReference>
<dbReference type="InterPro" id="IPR005467">
    <property type="entry name" value="His_kinase_dom"/>
</dbReference>
<comment type="caution">
    <text evidence="17">The sequence shown here is derived from an EMBL/GenBank/DDBJ whole genome shotgun (WGS) entry which is preliminary data.</text>
</comment>
<evidence type="ECO:0000313" key="17">
    <source>
        <dbReference type="EMBL" id="RTQ94116.1"/>
    </source>
</evidence>
<dbReference type="InterPro" id="IPR000014">
    <property type="entry name" value="PAS"/>
</dbReference>
<protein>
    <recommendedName>
        <fullName evidence="3">histidine kinase</fullName>
        <ecNumber evidence="3">2.7.13.3</ecNumber>
    </recommendedName>
</protein>
<keyword evidence="11 14" id="KW-1133">Transmembrane helix</keyword>
<feature type="transmembrane region" description="Helical" evidence="14">
    <location>
        <begin position="12"/>
        <end position="31"/>
    </location>
</feature>
<dbReference type="EC" id="2.7.13.3" evidence="3"/>
<feature type="domain" description="PAS" evidence="16">
    <location>
        <begin position="217"/>
        <end position="248"/>
    </location>
</feature>
<evidence type="ECO:0000256" key="9">
    <source>
        <dbReference type="ARBA" id="ARBA00022777"/>
    </source>
</evidence>
<proteinExistence type="predicted"/>
<dbReference type="GO" id="GO:0005524">
    <property type="term" value="F:ATP binding"/>
    <property type="evidence" value="ECO:0007669"/>
    <property type="project" value="UniProtKB-KW"/>
</dbReference>
<keyword evidence="7 14" id="KW-0812">Transmembrane</keyword>
<feature type="domain" description="Histidine kinase" evidence="15">
    <location>
        <begin position="420"/>
        <end position="525"/>
    </location>
</feature>
<keyword evidence="4" id="KW-1003">Cell membrane</keyword>
<organism evidence="17 18">
    <name type="scientific">Lysinibacillus telephonicus</name>
    <dbReference type="NCBI Taxonomy" id="1714840"/>
    <lineage>
        <taxon>Bacteria</taxon>
        <taxon>Bacillati</taxon>
        <taxon>Bacillota</taxon>
        <taxon>Bacilli</taxon>
        <taxon>Bacillales</taxon>
        <taxon>Bacillaceae</taxon>
        <taxon>Lysinibacillus</taxon>
    </lineage>
</organism>
<keyword evidence="18" id="KW-1185">Reference proteome</keyword>
<dbReference type="PROSITE" id="PS50109">
    <property type="entry name" value="HIS_KIN"/>
    <property type="match status" value="1"/>
</dbReference>
<dbReference type="GO" id="GO:0005886">
    <property type="term" value="C:plasma membrane"/>
    <property type="evidence" value="ECO:0007669"/>
    <property type="project" value="UniProtKB-SubCell"/>
</dbReference>
<dbReference type="InterPro" id="IPR029151">
    <property type="entry name" value="Sensor-like_sf"/>
</dbReference>
<gene>
    <name evidence="17" type="ORF">EKG35_06240</name>
</gene>
<name>A0A3S0KKE2_9BACI</name>
<evidence type="ECO:0000259" key="16">
    <source>
        <dbReference type="PROSITE" id="PS50112"/>
    </source>
</evidence>
<evidence type="ECO:0000256" key="7">
    <source>
        <dbReference type="ARBA" id="ARBA00022692"/>
    </source>
</evidence>
<dbReference type="Pfam" id="PF14689">
    <property type="entry name" value="SPOB_a"/>
    <property type="match status" value="1"/>
</dbReference>
<evidence type="ECO:0000256" key="10">
    <source>
        <dbReference type="ARBA" id="ARBA00022840"/>
    </source>
</evidence>
<dbReference type="SUPFAM" id="SSF55890">
    <property type="entry name" value="Sporulation response regulatory protein Spo0B"/>
    <property type="match status" value="1"/>
</dbReference>
<keyword evidence="8" id="KW-0547">Nucleotide-binding</keyword>
<dbReference type="SUPFAM" id="SSF55874">
    <property type="entry name" value="ATPase domain of HSP90 chaperone/DNA topoisomerase II/histidine kinase"/>
    <property type="match status" value="1"/>
</dbReference>
<keyword evidence="5" id="KW-0597">Phosphoprotein</keyword>
<keyword evidence="12" id="KW-0902">Two-component regulatory system</keyword>
<evidence type="ECO:0000256" key="4">
    <source>
        <dbReference type="ARBA" id="ARBA00022475"/>
    </source>
</evidence>
<dbReference type="SUPFAM" id="SSF55785">
    <property type="entry name" value="PYP-like sensor domain (PAS domain)"/>
    <property type="match status" value="1"/>
</dbReference>
<evidence type="ECO:0000256" key="1">
    <source>
        <dbReference type="ARBA" id="ARBA00000085"/>
    </source>
</evidence>
<dbReference type="SMART" id="SM00387">
    <property type="entry name" value="HATPase_c"/>
    <property type="match status" value="1"/>
</dbReference>
<comment type="catalytic activity">
    <reaction evidence="1">
        <text>ATP + protein L-histidine = ADP + protein N-phospho-L-histidine.</text>
        <dbReference type="EC" id="2.7.13.3"/>
    </reaction>
</comment>
<dbReference type="InterPro" id="IPR033463">
    <property type="entry name" value="sCache_3"/>
</dbReference>
<dbReference type="GO" id="GO:0000155">
    <property type="term" value="F:phosphorelay sensor kinase activity"/>
    <property type="evidence" value="ECO:0007669"/>
    <property type="project" value="InterPro"/>
</dbReference>
<dbReference type="PANTHER" id="PTHR43547:SF3">
    <property type="entry name" value="SENSOR PROTEIN CITS"/>
    <property type="match status" value="1"/>
</dbReference>
<dbReference type="InterPro" id="IPR035965">
    <property type="entry name" value="PAS-like_dom_sf"/>
</dbReference>
<dbReference type="PANTHER" id="PTHR43547">
    <property type="entry name" value="TWO-COMPONENT HISTIDINE KINASE"/>
    <property type="match status" value="1"/>
</dbReference>
<comment type="subcellular location">
    <subcellularLocation>
        <location evidence="2">Cell membrane</location>
        <topology evidence="2">Multi-pass membrane protein</topology>
    </subcellularLocation>
</comment>
<dbReference type="Pfam" id="PF02518">
    <property type="entry name" value="HATPase_c"/>
    <property type="match status" value="1"/>
</dbReference>
<keyword evidence="10" id="KW-0067">ATP-binding</keyword>
<dbReference type="Gene3D" id="3.30.450.20">
    <property type="entry name" value="PAS domain"/>
    <property type="match status" value="2"/>
</dbReference>
<evidence type="ECO:0000256" key="6">
    <source>
        <dbReference type="ARBA" id="ARBA00022679"/>
    </source>
</evidence>
<evidence type="ECO:0000256" key="12">
    <source>
        <dbReference type="ARBA" id="ARBA00023012"/>
    </source>
</evidence>
<evidence type="ECO:0000256" key="5">
    <source>
        <dbReference type="ARBA" id="ARBA00022553"/>
    </source>
</evidence>
<reference evidence="17 18" key="1">
    <citation type="submission" date="2018-12" db="EMBL/GenBank/DDBJ databases">
        <authorList>
            <person name="Yu L."/>
        </authorList>
    </citation>
    <scope>NUCLEOTIDE SEQUENCE [LARGE SCALE GENOMIC DNA]</scope>
    <source>
        <strain evidence="17 18">S5H2222</strain>
    </source>
</reference>
<dbReference type="InterPro" id="IPR003594">
    <property type="entry name" value="HATPase_dom"/>
</dbReference>
<feature type="transmembrane region" description="Helical" evidence="14">
    <location>
        <begin position="174"/>
        <end position="192"/>
    </location>
</feature>
<dbReference type="InterPro" id="IPR016120">
    <property type="entry name" value="Sig_transdc_His_kin_SpoOB"/>
</dbReference>
<keyword evidence="6" id="KW-0808">Transferase</keyword>
<dbReference type="Proteomes" id="UP000276349">
    <property type="component" value="Unassembled WGS sequence"/>
</dbReference>
<dbReference type="InterPro" id="IPR039506">
    <property type="entry name" value="SPOB_a"/>
</dbReference>
<dbReference type="PRINTS" id="PR00344">
    <property type="entry name" value="BCTRLSENSOR"/>
</dbReference>
<evidence type="ECO:0000256" key="13">
    <source>
        <dbReference type="ARBA" id="ARBA00023136"/>
    </source>
</evidence>
<keyword evidence="9 17" id="KW-0418">Kinase</keyword>
<dbReference type="AlphaFoldDB" id="A0A3S0KKE2"/>
<keyword evidence="13 14" id="KW-0472">Membrane</keyword>
<dbReference type="Gene3D" id="3.30.565.10">
    <property type="entry name" value="Histidine kinase-like ATPase, C-terminal domain"/>
    <property type="match status" value="1"/>
</dbReference>
<dbReference type="InterPro" id="IPR004358">
    <property type="entry name" value="Sig_transdc_His_kin-like_C"/>
</dbReference>
<dbReference type="Pfam" id="PF17203">
    <property type="entry name" value="sCache_3_2"/>
    <property type="match status" value="1"/>
</dbReference>
<dbReference type="PROSITE" id="PS50112">
    <property type="entry name" value="PAS"/>
    <property type="match status" value="1"/>
</dbReference>
<dbReference type="Pfam" id="PF13188">
    <property type="entry name" value="PAS_8"/>
    <property type="match status" value="1"/>
</dbReference>
<evidence type="ECO:0000256" key="3">
    <source>
        <dbReference type="ARBA" id="ARBA00012438"/>
    </source>
</evidence>
<evidence type="ECO:0000256" key="14">
    <source>
        <dbReference type="SAM" id="Phobius"/>
    </source>
</evidence>
<evidence type="ECO:0000256" key="11">
    <source>
        <dbReference type="ARBA" id="ARBA00022989"/>
    </source>
</evidence>
<evidence type="ECO:0000259" key="15">
    <source>
        <dbReference type="PROSITE" id="PS50109"/>
    </source>
</evidence>
<accession>A0A3S0KKE2</accession>
<sequence length="530" mass="58979">MGRVSLQTKILALTLSLSFFIILLLTSYFTYMNGKQIADDRGRLALELSKSISFMPTIIEAFESENPSETIQPIVEKIRQKTGAEFIVVGNREGIRYSHPQVSEIGKKMVGGDSKRAIENGEYYISEARGSLGLSMRGKSPIFNDNGDIIGVVSVGFLVEDIERQIYKDVSKELVISLAALIASIIGSFLLAKSIRKDTLGLEPYEIVNLYKVKNAVLHSVQEGILSVDKNGTITSMNQRAKSLLGINGSVRHLKVDGLFPSNYLYDVLNSGEPQFDKEMTWKRKTIIVSCTPIFDEKSVSGVVAVFREKTEIEQMINKLSEMKTYSEELRAQTHEFTNKLYVLSGLLQLGEYKEAIEMIQGETSELKFQNQIVFEQIKDTKVQVILLGKLGKASEKKILFEIDPESYINKLPKHIRLSQLTLILGNIIDNAFEAVSATDKPLIKFFATDIGEDIIFEVIDNGKGIADEDMHSLFERGFTSKTGDNPRGYGLSNADSAVKELGGIIEVQNGKENTVFTVYLPKTVKGEGH</sequence>